<feature type="signal peptide" evidence="1">
    <location>
        <begin position="1"/>
        <end position="21"/>
    </location>
</feature>
<evidence type="ECO:0000313" key="4">
    <source>
        <dbReference type="Proteomes" id="UP000216020"/>
    </source>
</evidence>
<keyword evidence="4" id="KW-1185">Reference proteome</keyword>
<proteinExistence type="predicted"/>
<dbReference type="SUPFAM" id="SSF53807">
    <property type="entry name" value="Helical backbone' metal receptor"/>
    <property type="match status" value="1"/>
</dbReference>
<dbReference type="Proteomes" id="UP000216020">
    <property type="component" value="Unassembled WGS sequence"/>
</dbReference>
<dbReference type="AlphaFoldDB" id="A0A261SNH7"/>
<feature type="chain" id="PRO_5012763140" evidence="1">
    <location>
        <begin position="22"/>
        <end position="283"/>
    </location>
</feature>
<dbReference type="Gene3D" id="3.40.50.1980">
    <property type="entry name" value="Nitrogenase molybdenum iron protein domain"/>
    <property type="match status" value="2"/>
</dbReference>
<evidence type="ECO:0000259" key="2">
    <source>
        <dbReference type="PROSITE" id="PS50983"/>
    </source>
</evidence>
<evidence type="ECO:0000313" key="3">
    <source>
        <dbReference type="EMBL" id="OZI38587.1"/>
    </source>
</evidence>
<organism evidence="3 4">
    <name type="scientific">Bordetella genomosp. 10</name>
    <dbReference type="NCBI Taxonomy" id="1416804"/>
    <lineage>
        <taxon>Bacteria</taxon>
        <taxon>Pseudomonadati</taxon>
        <taxon>Pseudomonadota</taxon>
        <taxon>Betaproteobacteria</taxon>
        <taxon>Burkholderiales</taxon>
        <taxon>Alcaligenaceae</taxon>
        <taxon>Bordetella</taxon>
    </lineage>
</organism>
<dbReference type="Pfam" id="PF01497">
    <property type="entry name" value="Peripla_BP_2"/>
    <property type="match status" value="1"/>
</dbReference>
<protein>
    <submittedName>
        <fullName evidence="3">Hemin ABC transporter substrate-binding protein</fullName>
    </submittedName>
</protein>
<evidence type="ECO:0000256" key="1">
    <source>
        <dbReference type="SAM" id="SignalP"/>
    </source>
</evidence>
<sequence>MHRATAFLLGALLAWAGSAQAQAQHRVVTLGGSVTEIVYALGHGDRLVGDDLSSLYPEAATKLPRVGYYRATPVEGVLALKPDLVLASEQAGPPDAIKQLASAGVQVETVSDEPSVQSLHKRIGRIAQILGDEAAGRRLIESVDRDLQAAQALPASNARALLIMNRTGTPQGAGSGTAAGLVLRLAGLHNVLQDQHGYKTLSAEAFSSLAPQVLVITSTSLEASGGLDKLRAMPGIAGTPAASCIVVMDDLLALGTGPRLPQAVRQLKETDCVARQSPRRTPA</sequence>
<dbReference type="OrthoDB" id="9797736at2"/>
<gene>
    <name evidence="3" type="ORF">CAL29_03525</name>
</gene>
<dbReference type="InterPro" id="IPR002491">
    <property type="entry name" value="ABC_transptr_periplasmic_BD"/>
</dbReference>
<dbReference type="PROSITE" id="PS50983">
    <property type="entry name" value="FE_B12_PBP"/>
    <property type="match status" value="1"/>
</dbReference>
<reference evidence="4" key="1">
    <citation type="submission" date="2017-05" db="EMBL/GenBank/DDBJ databases">
        <title>Complete and WGS of Bordetella genogroups.</title>
        <authorList>
            <person name="Spilker T."/>
            <person name="Lipuma J."/>
        </authorList>
    </citation>
    <scope>NUCLEOTIDE SEQUENCE [LARGE SCALE GENOMIC DNA]</scope>
    <source>
        <strain evidence="4">AU16122</strain>
    </source>
</reference>
<dbReference type="InterPro" id="IPR050902">
    <property type="entry name" value="ABC_Transporter_SBP"/>
</dbReference>
<name>A0A261SNH7_9BORD</name>
<dbReference type="EMBL" id="NEVM01000001">
    <property type="protein sequence ID" value="OZI38587.1"/>
    <property type="molecule type" value="Genomic_DNA"/>
</dbReference>
<dbReference type="PANTHER" id="PTHR30535">
    <property type="entry name" value="VITAMIN B12-BINDING PROTEIN"/>
    <property type="match status" value="1"/>
</dbReference>
<accession>A0A261SNH7</accession>
<feature type="domain" description="Fe/B12 periplasmic-binding" evidence="2">
    <location>
        <begin position="26"/>
        <end position="275"/>
    </location>
</feature>
<comment type="caution">
    <text evidence="3">The sequence shown here is derived from an EMBL/GenBank/DDBJ whole genome shotgun (WGS) entry which is preliminary data.</text>
</comment>
<keyword evidence="1" id="KW-0732">Signal</keyword>
<dbReference type="PANTHER" id="PTHR30535:SF4">
    <property type="entry name" value="HEMIN-BINDING PERIPLASMIC PROTEIN HMUT"/>
    <property type="match status" value="1"/>
</dbReference>